<evidence type="ECO:0000313" key="17">
    <source>
        <dbReference type="Proteomes" id="UP001458880"/>
    </source>
</evidence>
<gene>
    <name evidence="16" type="ORF">QE152_g6240</name>
</gene>
<evidence type="ECO:0000256" key="10">
    <source>
        <dbReference type="ARBA" id="ARBA00023212"/>
    </source>
</evidence>
<proteinExistence type="inferred from homology"/>
<dbReference type="InterPro" id="IPR025593">
    <property type="entry name" value="GAS8_dom"/>
</dbReference>
<sequence length="542" mass="64931">MAKKKKASRETKPKKDKKKPQKSEKPKKAAKNSKTTKEEKKVKRIGGRKRFKLDLNDIDNVNTTVLTRKMLLRYLQNICKEIIREQQEKWMYHRQKQIIMSYWDISKNALQEAKVELRYAETKLEEAIDDNEIELNQWKCKVMHIMYDHKSSLANFFRQSFRERKQVEDDFEERIRVLESDVQSWRRKDSDVGVVGDQRMKGFKLQHSKEASELQRRYLRDWAQLDHIYNRRYTILLNQYKRDQKAEIIELEKRKKQEINALMQYHTKSFAKMKAFYGSIVLNNWYMIGTLAEKLQVLRVQNECYTAEVEQREEKKARMTNLLKQCEDDIQKYKQNLSDYKKKKLLMADLKVDVRNFRKAIHNLRLEQFTLELLYEQLEGEKKVLQKRLFTAVMQVQWEESVKTGLLYHRMNILDHKTQVQGYTIKELLDMEGFSESEKSSVSEQITKMENLSRSEHEYPISNVSSKKTFRDVMREKDNIINTLKYEIARVTHCHHELLVKYENKLKEYGIHKAQLGFTPLRILPKDINIRKSVSVVALRNA</sequence>
<evidence type="ECO:0000256" key="7">
    <source>
        <dbReference type="ARBA" id="ARBA00022846"/>
    </source>
</evidence>
<dbReference type="Pfam" id="PF13851">
    <property type="entry name" value="GAS"/>
    <property type="match status" value="1"/>
</dbReference>
<evidence type="ECO:0000259" key="15">
    <source>
        <dbReference type="Pfam" id="PF13851"/>
    </source>
</evidence>
<dbReference type="GO" id="GO:0005794">
    <property type="term" value="C:Golgi apparatus"/>
    <property type="evidence" value="ECO:0007669"/>
    <property type="project" value="TreeGrafter"/>
</dbReference>
<evidence type="ECO:0000313" key="16">
    <source>
        <dbReference type="EMBL" id="KAK9746228.1"/>
    </source>
</evidence>
<keyword evidence="9" id="KW-0969">Cilium</keyword>
<feature type="coiled-coil region" evidence="13">
    <location>
        <begin position="295"/>
        <end position="367"/>
    </location>
</feature>
<evidence type="ECO:0000256" key="5">
    <source>
        <dbReference type="ARBA" id="ARBA00022490"/>
    </source>
</evidence>
<evidence type="ECO:0000256" key="14">
    <source>
        <dbReference type="SAM" id="MobiDB-lite"/>
    </source>
</evidence>
<evidence type="ECO:0000256" key="9">
    <source>
        <dbReference type="ARBA" id="ARBA00023069"/>
    </source>
</evidence>
<keyword evidence="10" id="KW-0206">Cytoskeleton</keyword>
<comment type="similarity">
    <text evidence="3">Belongs to the DRC4 family.</text>
</comment>
<evidence type="ECO:0000256" key="6">
    <source>
        <dbReference type="ARBA" id="ARBA00022701"/>
    </source>
</evidence>
<evidence type="ECO:0000256" key="13">
    <source>
        <dbReference type="SAM" id="Coils"/>
    </source>
</evidence>
<dbReference type="AlphaFoldDB" id="A0AAW1MKB2"/>
<organism evidence="16 17">
    <name type="scientific">Popillia japonica</name>
    <name type="common">Japanese beetle</name>
    <dbReference type="NCBI Taxonomy" id="7064"/>
    <lineage>
        <taxon>Eukaryota</taxon>
        <taxon>Metazoa</taxon>
        <taxon>Ecdysozoa</taxon>
        <taxon>Arthropoda</taxon>
        <taxon>Hexapoda</taxon>
        <taxon>Insecta</taxon>
        <taxon>Pterygota</taxon>
        <taxon>Neoptera</taxon>
        <taxon>Endopterygota</taxon>
        <taxon>Coleoptera</taxon>
        <taxon>Polyphaga</taxon>
        <taxon>Scarabaeiformia</taxon>
        <taxon>Scarabaeidae</taxon>
        <taxon>Rutelinae</taxon>
        <taxon>Popillia</taxon>
    </lineage>
</organism>
<feature type="coiled-coil region" evidence="13">
    <location>
        <begin position="110"/>
        <end position="141"/>
    </location>
</feature>
<name>A0AAW1MKB2_POPJA</name>
<evidence type="ECO:0000256" key="3">
    <source>
        <dbReference type="ARBA" id="ARBA00009859"/>
    </source>
</evidence>
<feature type="domain" description="Growth arrest-specific protein 8" evidence="15">
    <location>
        <begin position="262"/>
        <end position="450"/>
    </location>
</feature>
<dbReference type="PANTHER" id="PTHR31543:SF0">
    <property type="entry name" value="DYNEIN REGULATORY COMPLEX SUBUNIT 4"/>
    <property type="match status" value="1"/>
</dbReference>
<dbReference type="GO" id="GO:0031267">
    <property type="term" value="F:small GTPase binding"/>
    <property type="evidence" value="ECO:0007669"/>
    <property type="project" value="InterPro"/>
</dbReference>
<protein>
    <recommendedName>
        <fullName evidence="4">Dynein regulatory complex subunit 4</fullName>
    </recommendedName>
    <alternativeName>
        <fullName evidence="12">Growth arrest-specific protein 8</fullName>
    </alternativeName>
</protein>
<dbReference type="GO" id="GO:0008017">
    <property type="term" value="F:microtubule binding"/>
    <property type="evidence" value="ECO:0007669"/>
    <property type="project" value="InterPro"/>
</dbReference>
<dbReference type="InterPro" id="IPR039308">
    <property type="entry name" value="GAS8"/>
</dbReference>
<comment type="subcellular location">
    <subcellularLocation>
        <location evidence="1">Cell projection</location>
        <location evidence="1">Cilium</location>
        <location evidence="1">Flagellum</location>
    </subcellularLocation>
    <subcellularLocation>
        <location evidence="2">Cytoplasm</location>
        <location evidence="2">Cytoskeleton</location>
    </subcellularLocation>
</comment>
<evidence type="ECO:0000256" key="1">
    <source>
        <dbReference type="ARBA" id="ARBA00004230"/>
    </source>
</evidence>
<keyword evidence="7" id="KW-0282">Flagellum</keyword>
<evidence type="ECO:0000256" key="11">
    <source>
        <dbReference type="ARBA" id="ARBA00023273"/>
    </source>
</evidence>
<comment type="caution">
    <text evidence="16">The sequence shown here is derived from an EMBL/GenBank/DDBJ whole genome shotgun (WGS) entry which is preliminary data.</text>
</comment>
<evidence type="ECO:0000256" key="2">
    <source>
        <dbReference type="ARBA" id="ARBA00004245"/>
    </source>
</evidence>
<feature type="region of interest" description="Disordered" evidence="14">
    <location>
        <begin position="1"/>
        <end position="43"/>
    </location>
</feature>
<dbReference type="PANTHER" id="PTHR31543">
    <property type="entry name" value="DYNEIN REGULATORY COMPLEX SUBUNIT 4"/>
    <property type="match status" value="1"/>
</dbReference>
<keyword evidence="8 13" id="KW-0175">Coiled coil</keyword>
<dbReference type="Proteomes" id="UP001458880">
    <property type="component" value="Unassembled WGS sequence"/>
</dbReference>
<dbReference type="GO" id="GO:0031514">
    <property type="term" value="C:motile cilium"/>
    <property type="evidence" value="ECO:0007669"/>
    <property type="project" value="UniProtKB-SubCell"/>
</dbReference>
<keyword evidence="17" id="KW-1185">Reference proteome</keyword>
<reference evidence="16 17" key="1">
    <citation type="journal article" date="2024" name="BMC Genomics">
        <title>De novo assembly and annotation of Popillia japonica's genome with initial clues to its potential as an invasive pest.</title>
        <authorList>
            <person name="Cucini C."/>
            <person name="Boschi S."/>
            <person name="Funari R."/>
            <person name="Cardaioli E."/>
            <person name="Iannotti N."/>
            <person name="Marturano G."/>
            <person name="Paoli F."/>
            <person name="Bruttini M."/>
            <person name="Carapelli A."/>
            <person name="Frati F."/>
            <person name="Nardi F."/>
        </authorList>
    </citation>
    <scope>NUCLEOTIDE SEQUENCE [LARGE SCALE GENOMIC DNA]</scope>
    <source>
        <strain evidence="16">DMR45628</strain>
    </source>
</reference>
<evidence type="ECO:0000256" key="12">
    <source>
        <dbReference type="ARBA" id="ARBA00031568"/>
    </source>
</evidence>
<dbReference type="EMBL" id="JASPKY010000041">
    <property type="protein sequence ID" value="KAK9746228.1"/>
    <property type="molecule type" value="Genomic_DNA"/>
</dbReference>
<evidence type="ECO:0000256" key="4">
    <source>
        <dbReference type="ARBA" id="ARBA00021301"/>
    </source>
</evidence>
<keyword evidence="11" id="KW-0966">Cell projection</keyword>
<evidence type="ECO:0000256" key="8">
    <source>
        <dbReference type="ARBA" id="ARBA00023054"/>
    </source>
</evidence>
<keyword evidence="6" id="KW-0493">Microtubule</keyword>
<accession>A0AAW1MKB2</accession>
<keyword evidence="5" id="KW-0963">Cytoplasm</keyword>
<dbReference type="GO" id="GO:0005874">
    <property type="term" value="C:microtubule"/>
    <property type="evidence" value="ECO:0007669"/>
    <property type="project" value="UniProtKB-KW"/>
</dbReference>
<dbReference type="GO" id="GO:0048870">
    <property type="term" value="P:cell motility"/>
    <property type="evidence" value="ECO:0007669"/>
    <property type="project" value="InterPro"/>
</dbReference>